<evidence type="ECO:0000256" key="4">
    <source>
        <dbReference type="ARBA" id="ARBA00022729"/>
    </source>
</evidence>
<dbReference type="Pfam" id="PF04389">
    <property type="entry name" value="Peptidase_M28"/>
    <property type="match status" value="1"/>
</dbReference>
<dbReference type="InterPro" id="IPR007484">
    <property type="entry name" value="Peptidase_M28"/>
</dbReference>
<dbReference type="InterPro" id="IPR041756">
    <property type="entry name" value="M28_SGAP-like"/>
</dbReference>
<evidence type="ECO:0000313" key="10">
    <source>
        <dbReference type="Proteomes" id="UP000187151"/>
    </source>
</evidence>
<keyword evidence="10" id="KW-1185">Reference proteome</keyword>
<sequence length="438" mass="45193">MSLSVSRRLAAVTAFAVAGLFASAAPAALAAPTAVAAAPTPPDIPLANVKAHLSQFSTIAANNGGNRAHGRAGYKASIDYVKAKLDAAGFTTTLQTFTSSGATGYNLIADWPGGDPNSVLMAGAHLDSVSSGAGINDNGSGSAAVLETALAVSRAGLQPTKHLRFGWWGAEELGLIGSKYYVNNLPTAERAKFAGYLNFDMIGSPNPGYFVYDDDPTIEQTFKNYFSGIGVPTEIETEGDGRSDHASFKNVGIPVGGLFTGASNTKTSAQAQKWGGTAGQAFDRCYHSSCDNTANISDTALDRNSDAAAYAVWTLGASTPVPPGPSFENTADVNIPDSPAAAVSSPITVSGVAGNAPATTKVDVNIVHTYRGDLVVDLVAPDGTVYNLHNRSGGSADNIVGSYTVNASSEVANGVWNLRVRDTAAQDIGYINSWKITF</sequence>
<dbReference type="Pfam" id="PF01483">
    <property type="entry name" value="P_proprotein"/>
    <property type="match status" value="1"/>
</dbReference>
<keyword evidence="2" id="KW-0645">Protease</keyword>
<dbReference type="Gene3D" id="3.40.630.10">
    <property type="entry name" value="Zn peptidases"/>
    <property type="match status" value="1"/>
</dbReference>
<dbReference type="CDD" id="cd03876">
    <property type="entry name" value="M28_SGAP_like"/>
    <property type="match status" value="1"/>
</dbReference>
<organism evidence="9 10">
    <name type="scientific">Streptomyces amritsarensis</name>
    <dbReference type="NCBI Taxonomy" id="681158"/>
    <lineage>
        <taxon>Bacteria</taxon>
        <taxon>Bacillati</taxon>
        <taxon>Actinomycetota</taxon>
        <taxon>Actinomycetes</taxon>
        <taxon>Kitasatosporales</taxon>
        <taxon>Streptomycetaceae</taxon>
        <taxon>Streptomyces</taxon>
    </lineage>
</organism>
<gene>
    <name evidence="9" type="ORF">AVW11_11115</name>
</gene>
<evidence type="ECO:0000256" key="2">
    <source>
        <dbReference type="ARBA" id="ARBA00022670"/>
    </source>
</evidence>
<dbReference type="EMBL" id="MQUR01000018">
    <property type="protein sequence ID" value="OLZ69141.1"/>
    <property type="molecule type" value="Genomic_DNA"/>
</dbReference>
<evidence type="ECO:0000256" key="5">
    <source>
        <dbReference type="ARBA" id="ARBA00022801"/>
    </source>
</evidence>
<name>A0ABX3G996_9ACTN</name>
<feature type="chain" id="PRO_5046876484" evidence="7">
    <location>
        <begin position="31"/>
        <end position="438"/>
    </location>
</feature>
<keyword evidence="3" id="KW-0479">Metal-binding</keyword>
<feature type="signal peptide" evidence="7">
    <location>
        <begin position="1"/>
        <end position="30"/>
    </location>
</feature>
<keyword evidence="6" id="KW-0862">Zinc</keyword>
<dbReference type="Gene3D" id="2.60.120.260">
    <property type="entry name" value="Galactose-binding domain-like"/>
    <property type="match status" value="1"/>
</dbReference>
<comment type="similarity">
    <text evidence="1">Belongs to the peptidase M28 family. M28A subfamily.</text>
</comment>
<comment type="caution">
    <text evidence="9">The sequence shown here is derived from an EMBL/GenBank/DDBJ whole genome shotgun (WGS) entry which is preliminary data.</text>
</comment>
<dbReference type="RefSeq" id="WP_060179530.1">
    <property type="nucleotide sequence ID" value="NZ_MQUR01000018.1"/>
</dbReference>
<evidence type="ECO:0000313" key="9">
    <source>
        <dbReference type="EMBL" id="OLZ69141.1"/>
    </source>
</evidence>
<dbReference type="InterPro" id="IPR045175">
    <property type="entry name" value="M28_fam"/>
</dbReference>
<evidence type="ECO:0000256" key="3">
    <source>
        <dbReference type="ARBA" id="ARBA00022723"/>
    </source>
</evidence>
<feature type="domain" description="P/Homo B" evidence="8">
    <location>
        <begin position="321"/>
        <end position="438"/>
    </location>
</feature>
<dbReference type="PROSITE" id="PS51829">
    <property type="entry name" value="P_HOMO_B"/>
    <property type="match status" value="1"/>
</dbReference>
<accession>A0ABX3G996</accession>
<keyword evidence="4 7" id="KW-0732">Signal</keyword>
<dbReference type="SUPFAM" id="SSF49785">
    <property type="entry name" value="Galactose-binding domain-like"/>
    <property type="match status" value="1"/>
</dbReference>
<evidence type="ECO:0000256" key="1">
    <source>
        <dbReference type="ARBA" id="ARBA00005957"/>
    </source>
</evidence>
<proteinExistence type="inferred from homology"/>
<evidence type="ECO:0000256" key="7">
    <source>
        <dbReference type="SAM" id="SignalP"/>
    </source>
</evidence>
<evidence type="ECO:0000256" key="6">
    <source>
        <dbReference type="ARBA" id="ARBA00022833"/>
    </source>
</evidence>
<keyword evidence="5" id="KW-0378">Hydrolase</keyword>
<dbReference type="SUPFAM" id="SSF53187">
    <property type="entry name" value="Zn-dependent exopeptidases"/>
    <property type="match status" value="1"/>
</dbReference>
<dbReference type="Proteomes" id="UP000187151">
    <property type="component" value="Unassembled WGS sequence"/>
</dbReference>
<evidence type="ECO:0000259" key="8">
    <source>
        <dbReference type="PROSITE" id="PS51829"/>
    </source>
</evidence>
<dbReference type="PANTHER" id="PTHR12147">
    <property type="entry name" value="METALLOPEPTIDASE M28 FAMILY MEMBER"/>
    <property type="match status" value="1"/>
</dbReference>
<reference evidence="9 10" key="1">
    <citation type="submission" date="2016-01" db="EMBL/GenBank/DDBJ databases">
        <title>Streptomyces amritsarensis strain MTCC 11845 genome sequencing and assembly.</title>
        <authorList>
            <person name="Sharma D."/>
            <person name="Nair G.R."/>
            <person name="Kaur G."/>
            <person name="Manhas R.K."/>
            <person name="Mayilraj S."/>
        </authorList>
    </citation>
    <scope>NUCLEOTIDE SEQUENCE [LARGE SCALE GENOMIC DNA]</scope>
    <source>
        <strain evidence="9 10">MTCC 11845</strain>
    </source>
</reference>
<dbReference type="InterPro" id="IPR008979">
    <property type="entry name" value="Galactose-bd-like_sf"/>
</dbReference>
<dbReference type="InterPro" id="IPR002884">
    <property type="entry name" value="P_dom"/>
</dbReference>
<protein>
    <submittedName>
        <fullName evidence="9">Leupeptin-inactivating enzyme 1</fullName>
    </submittedName>
</protein>
<dbReference type="PANTHER" id="PTHR12147:SF26">
    <property type="entry name" value="PEPTIDASE M28 DOMAIN-CONTAINING PROTEIN"/>
    <property type="match status" value="1"/>
</dbReference>